<reference evidence="9 10" key="1">
    <citation type="submission" date="2016-12" db="EMBL/GenBank/DDBJ databases">
        <authorList>
            <person name="Song W.-J."/>
            <person name="Kurnit D.M."/>
        </authorList>
    </citation>
    <scope>NUCLEOTIDE SEQUENCE [LARGE SCALE GENOMIC DNA]</scope>
    <source>
        <strain evidence="9 10">DSM 11393</strain>
    </source>
</reference>
<evidence type="ECO:0000256" key="4">
    <source>
        <dbReference type="ARBA" id="ARBA00022692"/>
    </source>
</evidence>
<proteinExistence type="inferred from homology"/>
<keyword evidence="3" id="KW-1003">Cell membrane</keyword>
<evidence type="ECO:0000256" key="1">
    <source>
        <dbReference type="ARBA" id="ARBA00004651"/>
    </source>
</evidence>
<comment type="subcellular location">
    <subcellularLocation>
        <location evidence="1">Cell membrane</location>
        <topology evidence="1">Multi-pass membrane protein</topology>
    </subcellularLocation>
</comment>
<keyword evidence="9" id="KW-0012">Acyltransferase</keyword>
<dbReference type="PANTHER" id="PTHR40074">
    <property type="entry name" value="O-ACETYLTRANSFERASE WECH"/>
    <property type="match status" value="1"/>
</dbReference>
<accession>A0A1M7SWZ1</accession>
<feature type="transmembrane region" description="Helical" evidence="7">
    <location>
        <begin position="125"/>
        <end position="143"/>
    </location>
</feature>
<dbReference type="GO" id="GO:0005886">
    <property type="term" value="C:plasma membrane"/>
    <property type="evidence" value="ECO:0007669"/>
    <property type="project" value="UniProtKB-SubCell"/>
</dbReference>
<dbReference type="EMBL" id="FRDI01000005">
    <property type="protein sequence ID" value="SHN62992.1"/>
    <property type="molecule type" value="Genomic_DNA"/>
</dbReference>
<dbReference type="STRING" id="1121455.SAMN02745728_01324"/>
<feature type="transmembrane region" description="Helical" evidence="7">
    <location>
        <begin position="20"/>
        <end position="39"/>
    </location>
</feature>
<feature type="domain" description="Acyltransferase 3" evidence="8">
    <location>
        <begin position="16"/>
        <end position="322"/>
    </location>
</feature>
<dbReference type="RefSeq" id="WP_072697014.1">
    <property type="nucleotide sequence ID" value="NZ_FRDI01000005.1"/>
</dbReference>
<keyword evidence="5 7" id="KW-1133">Transmembrane helix</keyword>
<evidence type="ECO:0000256" key="3">
    <source>
        <dbReference type="ARBA" id="ARBA00022475"/>
    </source>
</evidence>
<evidence type="ECO:0000256" key="6">
    <source>
        <dbReference type="ARBA" id="ARBA00023136"/>
    </source>
</evidence>
<feature type="transmembrane region" description="Helical" evidence="7">
    <location>
        <begin position="87"/>
        <end position="105"/>
    </location>
</feature>
<protein>
    <submittedName>
        <fullName evidence="9">Peptidoglycan/LPS O-acetylase OafA/YrhL, contains acyltransferase and SGNH-hydrolase domains</fullName>
    </submittedName>
</protein>
<dbReference type="InterPro" id="IPR002656">
    <property type="entry name" value="Acyl_transf_3_dom"/>
</dbReference>
<comment type="similarity">
    <text evidence="2">Belongs to the acyltransferase 3 family.</text>
</comment>
<keyword evidence="9" id="KW-0378">Hydrolase</keyword>
<evidence type="ECO:0000313" key="10">
    <source>
        <dbReference type="Proteomes" id="UP000186469"/>
    </source>
</evidence>
<name>A0A1M7SWZ1_9BACT</name>
<keyword evidence="6 7" id="KW-0472">Membrane</keyword>
<organism evidence="9 10">
    <name type="scientific">Desulfovibrio litoralis DSM 11393</name>
    <dbReference type="NCBI Taxonomy" id="1121455"/>
    <lineage>
        <taxon>Bacteria</taxon>
        <taxon>Pseudomonadati</taxon>
        <taxon>Thermodesulfobacteriota</taxon>
        <taxon>Desulfovibrionia</taxon>
        <taxon>Desulfovibrionales</taxon>
        <taxon>Desulfovibrionaceae</taxon>
        <taxon>Desulfovibrio</taxon>
    </lineage>
</organism>
<dbReference type="Proteomes" id="UP000186469">
    <property type="component" value="Unassembled WGS sequence"/>
</dbReference>
<evidence type="ECO:0000256" key="5">
    <source>
        <dbReference type="ARBA" id="ARBA00022989"/>
    </source>
</evidence>
<dbReference type="AlphaFoldDB" id="A0A1M7SWZ1"/>
<feature type="transmembrane region" description="Helical" evidence="7">
    <location>
        <begin position="45"/>
        <end position="66"/>
    </location>
</feature>
<feature type="transmembrane region" description="Helical" evidence="7">
    <location>
        <begin position="155"/>
        <end position="171"/>
    </location>
</feature>
<dbReference type="Pfam" id="PF01757">
    <property type="entry name" value="Acyl_transf_3"/>
    <property type="match status" value="1"/>
</dbReference>
<sequence length="331" mass="37995">MSVGAVNNTAVKNRIDYLDFVKGLAIISVVLLHTLPSGWLKPIFAVFHIWQAVPVFIFVAGITGCITWERRKKNISAYYKDLPSKIWGLYLPYIIAVLLYQLYVFDFMNPFHFVTSILSGSVGPGGYFVSLIVQHMLIFPFILMLRDKLGNDNKFLLACLFISFLLEWLFVSACAADPNADNMFYRFFYGRYLFVAALGATFYNNQSLFSAFKLRVLSGISIVYIILTLYFGISLSFIPNEWNPQHYPSYFYTYLLVAWLVKNKNKVSDSLHHIISKFGKNSYDIFITQLFIFSTFGVSMRHGFFTALLLPFICLYGGLLVAYLKKKYTLI</sequence>
<keyword evidence="9" id="KW-0808">Transferase</keyword>
<keyword evidence="10" id="KW-1185">Reference proteome</keyword>
<evidence type="ECO:0000313" key="9">
    <source>
        <dbReference type="EMBL" id="SHN62992.1"/>
    </source>
</evidence>
<feature type="transmembrane region" description="Helical" evidence="7">
    <location>
        <begin position="216"/>
        <end position="238"/>
    </location>
</feature>
<dbReference type="GO" id="GO:0009246">
    <property type="term" value="P:enterobacterial common antigen biosynthetic process"/>
    <property type="evidence" value="ECO:0007669"/>
    <property type="project" value="TreeGrafter"/>
</dbReference>
<dbReference type="PANTHER" id="PTHR40074:SF2">
    <property type="entry name" value="O-ACETYLTRANSFERASE WECH"/>
    <property type="match status" value="1"/>
</dbReference>
<feature type="transmembrane region" description="Helical" evidence="7">
    <location>
        <begin position="304"/>
        <end position="324"/>
    </location>
</feature>
<evidence type="ECO:0000256" key="7">
    <source>
        <dbReference type="SAM" id="Phobius"/>
    </source>
</evidence>
<feature type="transmembrane region" description="Helical" evidence="7">
    <location>
        <begin position="183"/>
        <end position="204"/>
    </location>
</feature>
<keyword evidence="4 7" id="KW-0812">Transmembrane</keyword>
<dbReference type="GO" id="GO:0016787">
    <property type="term" value="F:hydrolase activity"/>
    <property type="evidence" value="ECO:0007669"/>
    <property type="project" value="UniProtKB-KW"/>
</dbReference>
<evidence type="ECO:0000259" key="8">
    <source>
        <dbReference type="Pfam" id="PF01757"/>
    </source>
</evidence>
<gene>
    <name evidence="9" type="ORF">SAMN02745728_01324</name>
</gene>
<dbReference type="OrthoDB" id="5501619at2"/>
<dbReference type="GO" id="GO:0016413">
    <property type="term" value="F:O-acetyltransferase activity"/>
    <property type="evidence" value="ECO:0007669"/>
    <property type="project" value="TreeGrafter"/>
</dbReference>
<evidence type="ECO:0000256" key="2">
    <source>
        <dbReference type="ARBA" id="ARBA00007400"/>
    </source>
</evidence>